<dbReference type="EMBL" id="KZ084115">
    <property type="protein sequence ID" value="OSD00811.1"/>
    <property type="molecule type" value="Genomic_DNA"/>
</dbReference>
<organism evidence="3 4">
    <name type="scientific">Trametes coccinea (strain BRFM310)</name>
    <name type="common">Pycnoporus coccineus</name>
    <dbReference type="NCBI Taxonomy" id="1353009"/>
    <lineage>
        <taxon>Eukaryota</taxon>
        <taxon>Fungi</taxon>
        <taxon>Dikarya</taxon>
        <taxon>Basidiomycota</taxon>
        <taxon>Agaricomycotina</taxon>
        <taxon>Agaricomycetes</taxon>
        <taxon>Polyporales</taxon>
        <taxon>Polyporaceae</taxon>
        <taxon>Trametes</taxon>
    </lineage>
</organism>
<keyword evidence="2" id="KW-0732">Signal</keyword>
<evidence type="ECO:0000256" key="2">
    <source>
        <dbReference type="SAM" id="SignalP"/>
    </source>
</evidence>
<reference evidence="3 4" key="1">
    <citation type="journal article" date="2015" name="Biotechnol. Biofuels">
        <title>Enhanced degradation of softwood versus hardwood by the white-rot fungus Pycnoporus coccineus.</title>
        <authorList>
            <person name="Couturier M."/>
            <person name="Navarro D."/>
            <person name="Chevret D."/>
            <person name="Henrissat B."/>
            <person name="Piumi F."/>
            <person name="Ruiz-Duenas F.J."/>
            <person name="Martinez A.T."/>
            <person name="Grigoriev I.V."/>
            <person name="Riley R."/>
            <person name="Lipzen A."/>
            <person name="Berrin J.G."/>
            <person name="Master E.R."/>
            <person name="Rosso M.N."/>
        </authorList>
    </citation>
    <scope>NUCLEOTIDE SEQUENCE [LARGE SCALE GENOMIC DNA]</scope>
    <source>
        <strain evidence="3 4">BRFM310</strain>
    </source>
</reference>
<dbReference type="GO" id="GO:0017057">
    <property type="term" value="F:6-phosphogluconolactonase activity"/>
    <property type="evidence" value="ECO:0007669"/>
    <property type="project" value="TreeGrafter"/>
</dbReference>
<dbReference type="InterPro" id="IPR019405">
    <property type="entry name" value="Lactonase_7-beta_prop"/>
</dbReference>
<evidence type="ECO:0000313" key="3">
    <source>
        <dbReference type="EMBL" id="OSD00811.1"/>
    </source>
</evidence>
<dbReference type="PANTHER" id="PTHR30344">
    <property type="entry name" value="6-PHOSPHOGLUCONOLACTONASE-RELATED"/>
    <property type="match status" value="1"/>
</dbReference>
<evidence type="ECO:0008006" key="5">
    <source>
        <dbReference type="Google" id="ProtNLM"/>
    </source>
</evidence>
<comment type="similarity">
    <text evidence="1">Belongs to the cycloisomerase 2 family.</text>
</comment>
<proteinExistence type="inferred from homology"/>
<feature type="signal peptide" evidence="2">
    <location>
        <begin position="1"/>
        <end position="20"/>
    </location>
</feature>
<dbReference type="PANTHER" id="PTHR30344:SF1">
    <property type="entry name" value="6-PHOSPHOGLUCONOLACTONASE"/>
    <property type="match status" value="1"/>
</dbReference>
<dbReference type="Proteomes" id="UP000193067">
    <property type="component" value="Unassembled WGS sequence"/>
</dbReference>
<dbReference type="InterPro" id="IPR015943">
    <property type="entry name" value="WD40/YVTN_repeat-like_dom_sf"/>
</dbReference>
<dbReference type="AlphaFoldDB" id="A0A1Y2IKS9"/>
<sequence length="413" mass="42321">MQLSLAALASLLTASGLVSALPLERRGTKMMTSKTRLNAAGAAYFITNEPGENMVIAASINSDGTLNLDRAVAAGGRGSHGITDPVGPDALFSQGAIKASAKGQVLATVNSGSNTISLFSIDPKTPTNIQPLGDPVSSEGEFPMSLAFNSDGSRLCVLNGGTVNGVNCYTVDKKNGLTAMPNTLRSLGLNQTTPATGPAGSTSHIIFSEDGKQLMASVKGVPPNPGMIAVWDVADDGSLSADFKAVAPPSGGLLPFSMTVIPGKNAVLSTDPGLGFDVFDFSSGNSSSAVKIDGQNATCWSSFSTKTGNFYLTDIGTAIVTEVNVDDNLKASIVKQYPQTKGAATIDNDIATVNGKDMMYVLAPGTQTVEVLSLDAPGNAKHVQSLSIAGPAKAAGVTTNTNNLQGMTVFIRQ</sequence>
<dbReference type="Pfam" id="PF10282">
    <property type="entry name" value="Lactonase"/>
    <property type="match status" value="1"/>
</dbReference>
<accession>A0A1Y2IKS9</accession>
<dbReference type="SUPFAM" id="SSF75011">
    <property type="entry name" value="3-carboxy-cis,cis-mucoante lactonizing enzyme"/>
    <property type="match status" value="1"/>
</dbReference>
<feature type="chain" id="PRO_5012734200" description="Isomerase YbhE" evidence="2">
    <location>
        <begin position="21"/>
        <end position="413"/>
    </location>
</feature>
<keyword evidence="4" id="KW-1185">Reference proteome</keyword>
<gene>
    <name evidence="3" type="ORF">PYCCODRAFT_1445998</name>
</gene>
<dbReference type="OrthoDB" id="10006285at2759"/>
<name>A0A1Y2IKS9_TRAC3</name>
<protein>
    <recommendedName>
        <fullName evidence="5">Isomerase YbhE</fullName>
    </recommendedName>
</protein>
<dbReference type="STRING" id="1353009.A0A1Y2IKS9"/>
<evidence type="ECO:0000313" key="4">
    <source>
        <dbReference type="Proteomes" id="UP000193067"/>
    </source>
</evidence>
<dbReference type="Gene3D" id="2.130.10.10">
    <property type="entry name" value="YVTN repeat-like/Quinoprotein amine dehydrogenase"/>
    <property type="match status" value="1"/>
</dbReference>
<evidence type="ECO:0000256" key="1">
    <source>
        <dbReference type="ARBA" id="ARBA00005564"/>
    </source>
</evidence>
<dbReference type="InterPro" id="IPR050282">
    <property type="entry name" value="Cycloisomerase_2"/>
</dbReference>